<feature type="region of interest" description="Disordered" evidence="1">
    <location>
        <begin position="123"/>
        <end position="156"/>
    </location>
</feature>
<evidence type="ECO:0000313" key="2">
    <source>
        <dbReference type="EMBL" id="CAG5011306.1"/>
    </source>
</evidence>
<protein>
    <submittedName>
        <fullName evidence="2">(apollo) hypothetical protein</fullName>
    </submittedName>
</protein>
<reference evidence="2" key="1">
    <citation type="submission" date="2021-04" db="EMBL/GenBank/DDBJ databases">
        <authorList>
            <person name="Tunstrom K."/>
        </authorList>
    </citation>
    <scope>NUCLEOTIDE SEQUENCE</scope>
</reference>
<evidence type="ECO:0000313" key="3">
    <source>
        <dbReference type="Proteomes" id="UP000691718"/>
    </source>
</evidence>
<dbReference type="Proteomes" id="UP000691718">
    <property type="component" value="Unassembled WGS sequence"/>
</dbReference>
<keyword evidence="3" id="KW-1185">Reference proteome</keyword>
<accession>A0A8S3XC63</accession>
<organism evidence="2 3">
    <name type="scientific">Parnassius apollo</name>
    <name type="common">Apollo butterfly</name>
    <name type="synonym">Papilio apollo</name>
    <dbReference type="NCBI Taxonomy" id="110799"/>
    <lineage>
        <taxon>Eukaryota</taxon>
        <taxon>Metazoa</taxon>
        <taxon>Ecdysozoa</taxon>
        <taxon>Arthropoda</taxon>
        <taxon>Hexapoda</taxon>
        <taxon>Insecta</taxon>
        <taxon>Pterygota</taxon>
        <taxon>Neoptera</taxon>
        <taxon>Endopterygota</taxon>
        <taxon>Lepidoptera</taxon>
        <taxon>Glossata</taxon>
        <taxon>Ditrysia</taxon>
        <taxon>Papilionoidea</taxon>
        <taxon>Papilionidae</taxon>
        <taxon>Parnassiinae</taxon>
        <taxon>Parnassini</taxon>
        <taxon>Parnassius</taxon>
        <taxon>Parnassius</taxon>
    </lineage>
</organism>
<feature type="compositionally biased region" description="Polar residues" evidence="1">
    <location>
        <begin position="140"/>
        <end position="156"/>
    </location>
</feature>
<dbReference type="EMBL" id="CAJQZP010001037">
    <property type="protein sequence ID" value="CAG5011306.1"/>
    <property type="molecule type" value="Genomic_DNA"/>
</dbReference>
<dbReference type="AlphaFoldDB" id="A0A8S3XC63"/>
<sequence>MSPSHGADVGYFGNVRNHAKVEVLFHEYSQCGSCWLSIVNMKIAKAESMGKYKRKLDRNLVFNENILEEAKRRTESGQSKRQIYNMDETGLQTVPNKLPKVYAQKEKKVVGKIVSAERDFAPSEVTDRPYPLTESRENEQTSTQAESQMPSVVTETVGTGDSLDLAAQPSNCYLAETANKCCVGSLALGLAAQSLDCDLAETTNEGCVSLSAQPSHCDLAETSKEGCDSSVLLSQFKDAAPINEPIRDITNKSTASPFTSFIKPSDICPLPKLIYKRK</sequence>
<proteinExistence type="predicted"/>
<comment type="caution">
    <text evidence="2">The sequence shown here is derived from an EMBL/GenBank/DDBJ whole genome shotgun (WGS) entry which is preliminary data.</text>
</comment>
<name>A0A8S3XC63_PARAO</name>
<gene>
    <name evidence="2" type="ORF">PAPOLLO_LOCUS15566</name>
</gene>
<evidence type="ECO:0000256" key="1">
    <source>
        <dbReference type="SAM" id="MobiDB-lite"/>
    </source>
</evidence>